<keyword evidence="2" id="KW-1185">Reference proteome</keyword>
<dbReference type="RefSeq" id="WP_104058254.1">
    <property type="nucleotide sequence ID" value="NZ_PREZ01000004.1"/>
</dbReference>
<protein>
    <submittedName>
        <fullName evidence="1">Uncharacterized protein</fullName>
    </submittedName>
</protein>
<dbReference type="OrthoDB" id="2451502at2"/>
<accession>A0A2S5GBL4</accession>
<reference evidence="1 2" key="1">
    <citation type="submission" date="2018-02" db="EMBL/GenBank/DDBJ databases">
        <title>Jeotgalibacillus proteolyticum sp. nov. a protease producing bacterium isolated from ocean sediments of Laizhou Bay.</title>
        <authorList>
            <person name="Li Y."/>
        </authorList>
    </citation>
    <scope>NUCLEOTIDE SEQUENCE [LARGE SCALE GENOMIC DNA]</scope>
    <source>
        <strain evidence="1 2">22-7</strain>
    </source>
</reference>
<proteinExistence type="predicted"/>
<organism evidence="1 2">
    <name type="scientific">Jeotgalibacillus proteolyticus</name>
    <dbReference type="NCBI Taxonomy" id="2082395"/>
    <lineage>
        <taxon>Bacteria</taxon>
        <taxon>Bacillati</taxon>
        <taxon>Bacillota</taxon>
        <taxon>Bacilli</taxon>
        <taxon>Bacillales</taxon>
        <taxon>Caryophanaceae</taxon>
        <taxon>Jeotgalibacillus</taxon>
    </lineage>
</organism>
<evidence type="ECO:0000313" key="2">
    <source>
        <dbReference type="Proteomes" id="UP000239047"/>
    </source>
</evidence>
<sequence length="295" mass="34307">MKDQEFLLTVHYLDEKYSVKGTPYVIEHHVKKLLQDLQEEKGEVQTDKELKIQLNTYSPAKNEPSDKFEEEAEAKKLKALLDDVEPTSEWLVVLTFIYFLTHYQKELLVTAKAISGLYLTSSLTPPGNVHLSIFQCVNKGFLQLIGTSDSQQTYEITSLGTKHIDDRISYSQKSRKEDSEIYYETEEQKSKVEKFLQEISSVEYEKIKKTKNFEDQVLLIIYYLLKKGISKQIRALMIYQILVHLNCYKGAPRSVQTTLSRARPLVKKVKLNNKIYYKLTEEGKNHIEVRVLKAK</sequence>
<evidence type="ECO:0000313" key="1">
    <source>
        <dbReference type="EMBL" id="PPA70304.1"/>
    </source>
</evidence>
<gene>
    <name evidence="1" type="ORF">C4B60_12050</name>
</gene>
<dbReference type="Proteomes" id="UP000239047">
    <property type="component" value="Unassembled WGS sequence"/>
</dbReference>
<comment type="caution">
    <text evidence="1">The sequence shown here is derived from an EMBL/GenBank/DDBJ whole genome shotgun (WGS) entry which is preliminary data.</text>
</comment>
<dbReference type="AlphaFoldDB" id="A0A2S5GBL4"/>
<name>A0A2S5GBL4_9BACL</name>
<dbReference type="EMBL" id="PREZ01000004">
    <property type="protein sequence ID" value="PPA70304.1"/>
    <property type="molecule type" value="Genomic_DNA"/>
</dbReference>